<dbReference type="PROSITE" id="PS51352">
    <property type="entry name" value="THIOREDOXIN_2"/>
    <property type="match status" value="1"/>
</dbReference>
<evidence type="ECO:0000313" key="11">
    <source>
        <dbReference type="EMBL" id="CZS96577.1"/>
    </source>
</evidence>
<evidence type="ECO:0000256" key="8">
    <source>
        <dbReference type="PIRSR" id="PIRSR637944-1"/>
    </source>
</evidence>
<dbReference type="GO" id="GO:0045454">
    <property type="term" value="P:cell redox homeostasis"/>
    <property type="evidence" value="ECO:0007669"/>
    <property type="project" value="EnsemblFungi"/>
</dbReference>
<keyword evidence="2 9" id="KW-0575">Peroxidase</keyword>
<reference evidence="12" key="1">
    <citation type="submission" date="2016-03" db="EMBL/GenBank/DDBJ databases">
        <authorList>
            <person name="Guldener U."/>
        </authorList>
    </citation>
    <scope>NUCLEOTIDE SEQUENCE [LARGE SCALE GENOMIC DNA]</scope>
    <source>
        <strain evidence="12">04CH-RAC-A.6.1</strain>
    </source>
</reference>
<keyword evidence="12" id="KW-1185">Reference proteome</keyword>
<evidence type="ECO:0000256" key="6">
    <source>
        <dbReference type="ARBA" id="ARBA00032824"/>
    </source>
</evidence>
<dbReference type="GO" id="GO:0008379">
    <property type="term" value="F:thioredoxin peroxidase activity"/>
    <property type="evidence" value="ECO:0007669"/>
    <property type="project" value="EnsemblFungi"/>
</dbReference>
<dbReference type="InterPro" id="IPR036249">
    <property type="entry name" value="Thioredoxin-like_sf"/>
</dbReference>
<dbReference type="InterPro" id="IPR013740">
    <property type="entry name" value="Redoxin"/>
</dbReference>
<dbReference type="CDD" id="cd03013">
    <property type="entry name" value="PRX5_like"/>
    <property type="match status" value="1"/>
</dbReference>
<protein>
    <recommendedName>
        <fullName evidence="6">Thioredoxin peroxidase</fullName>
    </recommendedName>
    <alternativeName>
        <fullName evidence="7">Thioredoxin-dependent peroxiredoxin</fullName>
    </alternativeName>
</protein>
<evidence type="ECO:0000256" key="1">
    <source>
        <dbReference type="ARBA" id="ARBA00010505"/>
    </source>
</evidence>
<evidence type="ECO:0000256" key="9">
    <source>
        <dbReference type="RuleBase" id="RU366011"/>
    </source>
</evidence>
<feature type="active site" description="Cysteine sulfenic acid (-SOH) intermediate" evidence="8">
    <location>
        <position position="62"/>
    </location>
</feature>
<accession>A0A1E1KEW4</accession>
<dbReference type="InterPro" id="IPR013766">
    <property type="entry name" value="Thioredoxin_domain"/>
</dbReference>
<dbReference type="Pfam" id="PF08534">
    <property type="entry name" value="Redoxin"/>
    <property type="match status" value="1"/>
</dbReference>
<keyword evidence="3 9" id="KW-0049">Antioxidant</keyword>
<keyword evidence="4 9" id="KW-0560">Oxidoreductase</keyword>
<proteinExistence type="inferred from homology"/>
<dbReference type="EMBL" id="FJUX01000027">
    <property type="protein sequence ID" value="CZS96577.1"/>
    <property type="molecule type" value="Genomic_DNA"/>
</dbReference>
<dbReference type="InterPro" id="IPR037944">
    <property type="entry name" value="PRX5-like"/>
</dbReference>
<keyword evidence="5 9" id="KW-0676">Redox-active center</keyword>
<evidence type="ECO:0000256" key="5">
    <source>
        <dbReference type="ARBA" id="ARBA00023284"/>
    </source>
</evidence>
<feature type="domain" description="Thioredoxin" evidence="10">
    <location>
        <begin position="11"/>
        <end position="167"/>
    </location>
</feature>
<evidence type="ECO:0000259" key="10">
    <source>
        <dbReference type="PROSITE" id="PS51352"/>
    </source>
</evidence>
<dbReference type="AlphaFoldDB" id="A0A1E1KEW4"/>
<dbReference type="SUPFAM" id="SSF52833">
    <property type="entry name" value="Thioredoxin-like"/>
    <property type="match status" value="1"/>
</dbReference>
<comment type="similarity">
    <text evidence="1 9">Belongs to the peroxiredoxin family. Prx5 subfamily.</text>
</comment>
<name>A0A1E1KEW4_9HELO</name>
<dbReference type="Proteomes" id="UP000178912">
    <property type="component" value="Unassembled WGS sequence"/>
</dbReference>
<dbReference type="GO" id="GO:0010038">
    <property type="term" value="P:response to metal ion"/>
    <property type="evidence" value="ECO:0007669"/>
    <property type="project" value="EnsemblFungi"/>
</dbReference>
<sequence>MSADLKLGDSLPIGTTFSYIPYTPENGDITSCGIPVTYDASKEWADKKVVVFSVPGAFTPGCSAKHLPGYIENLSALKGKGVDIVATIAYNDAFVMSAWGKANGIKNDDILFLSDIDATFSKKLGWTMGERTARYALVIDHGKIVYAEKEPGREVSVSSAEAVLAKL</sequence>
<comment type="function">
    <text evidence="9">Thiol-specific peroxidase that catalyzes the reduction of hydrogen peroxide and organic hydroperoxides to water and alcohols, respectively. Plays a role in cell protection against oxidative stress by detoxifying peroxides.</text>
</comment>
<evidence type="ECO:0000256" key="2">
    <source>
        <dbReference type="ARBA" id="ARBA00022559"/>
    </source>
</evidence>
<dbReference type="PANTHER" id="PTHR10430">
    <property type="entry name" value="PEROXIREDOXIN"/>
    <property type="match status" value="1"/>
</dbReference>
<dbReference type="GO" id="GO:0042744">
    <property type="term" value="P:hydrogen peroxide catabolic process"/>
    <property type="evidence" value="ECO:0007669"/>
    <property type="project" value="TreeGrafter"/>
</dbReference>
<evidence type="ECO:0000256" key="7">
    <source>
        <dbReference type="ARBA" id="ARBA00079296"/>
    </source>
</evidence>
<dbReference type="OrthoDB" id="195498at2759"/>
<evidence type="ECO:0000256" key="3">
    <source>
        <dbReference type="ARBA" id="ARBA00022862"/>
    </source>
</evidence>
<evidence type="ECO:0000256" key="4">
    <source>
        <dbReference type="ARBA" id="ARBA00023002"/>
    </source>
</evidence>
<dbReference type="GO" id="GO:0005739">
    <property type="term" value="C:mitochondrion"/>
    <property type="evidence" value="ECO:0007669"/>
    <property type="project" value="TreeGrafter"/>
</dbReference>
<dbReference type="FunFam" id="3.40.30.10:FF:000020">
    <property type="entry name" value="Peroxiredoxin"/>
    <property type="match status" value="1"/>
</dbReference>
<gene>
    <name evidence="11" type="ORF">RAG0_05847</name>
</gene>
<dbReference type="GO" id="GO:0034599">
    <property type="term" value="P:cellular response to oxidative stress"/>
    <property type="evidence" value="ECO:0007669"/>
    <property type="project" value="EnsemblFungi"/>
</dbReference>
<evidence type="ECO:0000313" key="12">
    <source>
        <dbReference type="Proteomes" id="UP000178912"/>
    </source>
</evidence>
<dbReference type="PANTHER" id="PTHR10430:SF16">
    <property type="entry name" value="PEROXIREDOXIN-5, MITOCHONDRIAL"/>
    <property type="match status" value="1"/>
</dbReference>
<dbReference type="GO" id="GO:0005777">
    <property type="term" value="C:peroxisome"/>
    <property type="evidence" value="ECO:0007669"/>
    <property type="project" value="TreeGrafter"/>
</dbReference>
<dbReference type="Gene3D" id="3.40.30.10">
    <property type="entry name" value="Glutaredoxin"/>
    <property type="match status" value="1"/>
</dbReference>
<organism evidence="11 12">
    <name type="scientific">Rhynchosporium agropyri</name>
    <dbReference type="NCBI Taxonomy" id="914238"/>
    <lineage>
        <taxon>Eukaryota</taxon>
        <taxon>Fungi</taxon>
        <taxon>Dikarya</taxon>
        <taxon>Ascomycota</taxon>
        <taxon>Pezizomycotina</taxon>
        <taxon>Leotiomycetes</taxon>
        <taxon>Helotiales</taxon>
        <taxon>Ploettnerulaceae</taxon>
        <taxon>Rhynchosporium</taxon>
    </lineage>
</organism>